<sequence length="574" mass="64047">MKFLTILLTVVAAASNPDMFYYETSLDFQGSDVNLALNKESTSQSSFYENGDDHSHLAVDGDTHHQNSCIMTEEESSAWWQVDLGADVVVKYVKIYNYVDLDKWWDHNLGSSSGGFTILTATATDPLSFTPTEGYNHEGEISQVRKMYGAVTILRVDAPARYIRIQRNSWGSLRLCEVQVFSTEPSLSYIVPDIVSTSEVGEPACPPAGHPLHNACQQHSSSDSGSQLTPAMAIVKSYMEGPLDCGGKGFFCRMKTDPYFSGTPRDVLHDNYNYGYCKDAKLENPDNNFPGNYQRPERDDGHCHGSHLESVYKDLLVDHYYRRYRGNLVCCCGESVTPTKTNGEPENNDAWIPATKLMERCDFRGANGNNNQYNFDGGCGGDTNRDEYIVPSSFLTPEQYKASHTCWELKHFGVQPEFYYGENPLKVTTSNPGANPPYPKPELEIMHCAGDAGNWNGCLLYVEGRHDSNVVVLVSTSHTQEPRTLEHIDVMHDKPHACSHVEGVLVGSENLRYFHFNELDAEGQQAGYVRIAPDFEVGSPIHIQVIDTETCMLSDLRSSELGTPQTGSRKMLLR</sequence>
<protein>
    <recommendedName>
        <fullName evidence="3">Fucolectin tachylectin-4 pentraxin-1 domain-containing protein</fullName>
    </recommendedName>
</protein>
<keyword evidence="1" id="KW-0732">Signal</keyword>
<dbReference type="PANTHER" id="PTHR45713:SF6">
    <property type="entry name" value="F5_8 TYPE C DOMAIN-CONTAINING PROTEIN"/>
    <property type="match status" value="1"/>
</dbReference>
<evidence type="ECO:0000256" key="1">
    <source>
        <dbReference type="SAM" id="SignalP"/>
    </source>
</evidence>
<evidence type="ECO:0000313" key="2">
    <source>
        <dbReference type="EMBL" id="JAC84167.1"/>
    </source>
</evidence>
<feature type="chain" id="PRO_5012587839" description="Fucolectin tachylectin-4 pentraxin-1 domain-containing protein" evidence="1">
    <location>
        <begin position="16"/>
        <end position="574"/>
    </location>
</feature>
<gene>
    <name evidence="2" type="ORF">TSPGSL018_1630</name>
</gene>
<proteinExistence type="predicted"/>
<dbReference type="SUPFAM" id="SSF49785">
    <property type="entry name" value="Galactose-binding domain-like"/>
    <property type="match status" value="1"/>
</dbReference>
<organism evidence="2">
    <name type="scientific">Tetraselmis sp. GSL018</name>
    <dbReference type="NCBI Taxonomy" id="582737"/>
    <lineage>
        <taxon>Eukaryota</taxon>
        <taxon>Viridiplantae</taxon>
        <taxon>Chlorophyta</taxon>
        <taxon>core chlorophytes</taxon>
        <taxon>Chlorodendrophyceae</taxon>
        <taxon>Chlorodendrales</taxon>
        <taxon>Chlorodendraceae</taxon>
        <taxon>Tetraselmis</taxon>
    </lineage>
</organism>
<accession>A0A061SGA8</accession>
<dbReference type="InterPro" id="IPR051941">
    <property type="entry name" value="BG_Antigen-Binding_Lectin"/>
</dbReference>
<dbReference type="Pfam" id="PF22633">
    <property type="entry name" value="F5_F8_type_C_2"/>
    <property type="match status" value="1"/>
</dbReference>
<dbReference type="InterPro" id="IPR008979">
    <property type="entry name" value="Galactose-bd-like_sf"/>
</dbReference>
<dbReference type="AlphaFoldDB" id="A0A061SGA8"/>
<dbReference type="Gene3D" id="2.60.120.260">
    <property type="entry name" value="Galactose-binding domain-like"/>
    <property type="match status" value="1"/>
</dbReference>
<feature type="signal peptide" evidence="1">
    <location>
        <begin position="1"/>
        <end position="15"/>
    </location>
</feature>
<name>A0A061SGA8_9CHLO</name>
<evidence type="ECO:0008006" key="3">
    <source>
        <dbReference type="Google" id="ProtNLM"/>
    </source>
</evidence>
<reference evidence="2" key="1">
    <citation type="submission" date="2014-05" db="EMBL/GenBank/DDBJ databases">
        <title>The transcriptome of the halophilic microalga Tetraselmis sp. GSL018 isolated from the Great Salt Lake, Utah.</title>
        <authorList>
            <person name="Jinkerson R.E."/>
            <person name="D'Adamo S."/>
            <person name="Posewitz M.C."/>
        </authorList>
    </citation>
    <scope>NUCLEOTIDE SEQUENCE</scope>
    <source>
        <strain evidence="2">GSL018</strain>
    </source>
</reference>
<dbReference type="EMBL" id="GBEZ01000740">
    <property type="protein sequence ID" value="JAC84167.1"/>
    <property type="molecule type" value="Transcribed_RNA"/>
</dbReference>
<dbReference type="PANTHER" id="PTHR45713">
    <property type="entry name" value="FTP DOMAIN-CONTAINING PROTEIN"/>
    <property type="match status" value="1"/>
</dbReference>